<evidence type="ECO:0000256" key="6">
    <source>
        <dbReference type="SAM" id="Phobius"/>
    </source>
</evidence>
<keyword evidence="4 6" id="KW-1133">Transmembrane helix</keyword>
<dbReference type="InterPro" id="IPR051791">
    <property type="entry name" value="Pra-immunoreactive"/>
</dbReference>
<dbReference type="Pfam" id="PF13240">
    <property type="entry name" value="Zn_Ribbon_1"/>
    <property type="match status" value="1"/>
</dbReference>
<feature type="transmembrane region" description="Helical" evidence="6">
    <location>
        <begin position="84"/>
        <end position="100"/>
    </location>
</feature>
<sequence>MKEGGYMFCQKCGTKNADDANFCQSCGTPMQKLTQSITTPKNKYAGFWVRVGAMLLDSIILAPIAFILGLIFGFLEPQEGPADAILQLIVIAGTWLYVALMESSSIQGTLGKKLVGIKVTDIHGNRISFLRATGRHFSKLLSYMIFFIGFFMAGFTEKKQALHDMIAGCLVVKKPTEVIINSSEGSPLYE</sequence>
<keyword evidence="2" id="KW-1003">Cell membrane</keyword>
<evidence type="ECO:0000313" key="9">
    <source>
        <dbReference type="EMBL" id="MFC4769920.1"/>
    </source>
</evidence>
<dbReference type="RefSeq" id="WP_380029001.1">
    <property type="nucleotide sequence ID" value="NZ_JBHSHC010000151.1"/>
</dbReference>
<comment type="caution">
    <text evidence="9">The sequence shown here is derived from an EMBL/GenBank/DDBJ whole genome shotgun (WGS) entry which is preliminary data.</text>
</comment>
<feature type="domain" description="Zinc-ribbon" evidence="8">
    <location>
        <begin position="8"/>
        <end position="30"/>
    </location>
</feature>
<proteinExistence type="predicted"/>
<dbReference type="PANTHER" id="PTHR36115">
    <property type="entry name" value="PROLINE-RICH ANTIGEN HOMOLOG-RELATED"/>
    <property type="match status" value="1"/>
</dbReference>
<evidence type="ECO:0000256" key="5">
    <source>
        <dbReference type="ARBA" id="ARBA00023136"/>
    </source>
</evidence>
<dbReference type="Proteomes" id="UP001596002">
    <property type="component" value="Unassembled WGS sequence"/>
</dbReference>
<name>A0ABV9Q7A5_9BACL</name>
<organism evidence="9 10">
    <name type="scientific">Effusibacillus consociatus</name>
    <dbReference type="NCBI Taxonomy" id="1117041"/>
    <lineage>
        <taxon>Bacteria</taxon>
        <taxon>Bacillati</taxon>
        <taxon>Bacillota</taxon>
        <taxon>Bacilli</taxon>
        <taxon>Bacillales</taxon>
        <taxon>Alicyclobacillaceae</taxon>
        <taxon>Effusibacillus</taxon>
    </lineage>
</organism>
<evidence type="ECO:0000256" key="2">
    <source>
        <dbReference type="ARBA" id="ARBA00022475"/>
    </source>
</evidence>
<evidence type="ECO:0000259" key="7">
    <source>
        <dbReference type="Pfam" id="PF06271"/>
    </source>
</evidence>
<evidence type="ECO:0000256" key="4">
    <source>
        <dbReference type="ARBA" id="ARBA00022989"/>
    </source>
</evidence>
<gene>
    <name evidence="9" type="ORF">ACFO8Q_21785</name>
</gene>
<dbReference type="InterPro" id="IPR026870">
    <property type="entry name" value="Zinc_ribbon_dom"/>
</dbReference>
<feature type="transmembrane region" description="Helical" evidence="6">
    <location>
        <begin position="47"/>
        <end position="72"/>
    </location>
</feature>
<feature type="domain" description="RDD" evidence="7">
    <location>
        <begin position="44"/>
        <end position="168"/>
    </location>
</feature>
<dbReference type="PANTHER" id="PTHR36115:SF9">
    <property type="entry name" value="LMO1584 PROTEIN"/>
    <property type="match status" value="1"/>
</dbReference>
<feature type="transmembrane region" description="Helical" evidence="6">
    <location>
        <begin position="140"/>
        <end position="156"/>
    </location>
</feature>
<evidence type="ECO:0000313" key="10">
    <source>
        <dbReference type="Proteomes" id="UP001596002"/>
    </source>
</evidence>
<evidence type="ECO:0000256" key="1">
    <source>
        <dbReference type="ARBA" id="ARBA00004651"/>
    </source>
</evidence>
<keyword evidence="5 6" id="KW-0472">Membrane</keyword>
<reference evidence="10" key="1">
    <citation type="journal article" date="2019" name="Int. J. Syst. Evol. Microbiol.">
        <title>The Global Catalogue of Microorganisms (GCM) 10K type strain sequencing project: providing services to taxonomists for standard genome sequencing and annotation.</title>
        <authorList>
            <consortium name="The Broad Institute Genomics Platform"/>
            <consortium name="The Broad Institute Genome Sequencing Center for Infectious Disease"/>
            <person name="Wu L."/>
            <person name="Ma J."/>
        </authorList>
    </citation>
    <scope>NUCLEOTIDE SEQUENCE [LARGE SCALE GENOMIC DNA]</scope>
    <source>
        <strain evidence="10">WYCCWR 12678</strain>
    </source>
</reference>
<dbReference type="EMBL" id="JBHSHC010000151">
    <property type="protein sequence ID" value="MFC4769920.1"/>
    <property type="molecule type" value="Genomic_DNA"/>
</dbReference>
<protein>
    <submittedName>
        <fullName evidence="9">RDD family protein</fullName>
    </submittedName>
</protein>
<comment type="subcellular location">
    <subcellularLocation>
        <location evidence="1">Cell membrane</location>
        <topology evidence="1">Multi-pass membrane protein</topology>
    </subcellularLocation>
</comment>
<dbReference type="Pfam" id="PF06271">
    <property type="entry name" value="RDD"/>
    <property type="match status" value="1"/>
</dbReference>
<keyword evidence="10" id="KW-1185">Reference proteome</keyword>
<keyword evidence="3 6" id="KW-0812">Transmembrane</keyword>
<evidence type="ECO:0000256" key="3">
    <source>
        <dbReference type="ARBA" id="ARBA00022692"/>
    </source>
</evidence>
<evidence type="ECO:0000259" key="8">
    <source>
        <dbReference type="Pfam" id="PF13240"/>
    </source>
</evidence>
<accession>A0ABV9Q7A5</accession>
<dbReference type="InterPro" id="IPR010432">
    <property type="entry name" value="RDD"/>
</dbReference>